<protein>
    <submittedName>
        <fullName evidence="2">Uncharacterized protein</fullName>
    </submittedName>
</protein>
<name>A0ABZ2JUH9_9BACT</name>
<feature type="signal peptide" evidence="1">
    <location>
        <begin position="1"/>
        <end position="22"/>
    </location>
</feature>
<accession>A0ABZ2JUH9</accession>
<evidence type="ECO:0000313" key="3">
    <source>
        <dbReference type="Proteomes" id="UP001379533"/>
    </source>
</evidence>
<feature type="chain" id="PRO_5045309391" evidence="1">
    <location>
        <begin position="23"/>
        <end position="195"/>
    </location>
</feature>
<dbReference type="RefSeq" id="WP_394840732.1">
    <property type="nucleotide sequence ID" value="NZ_CP089982.1"/>
</dbReference>
<keyword evidence="3" id="KW-1185">Reference proteome</keyword>
<keyword evidence="1" id="KW-0732">Signal</keyword>
<gene>
    <name evidence="2" type="ORF">LZC95_27120</name>
</gene>
<evidence type="ECO:0000256" key="1">
    <source>
        <dbReference type="SAM" id="SignalP"/>
    </source>
</evidence>
<sequence>MRLRIPYLIAAPVAFVPFMLTAIPACTDDHSVSQPTDSGLMDHADASNDVRVGSCVVPADGGCWAETSPLRECVDFSTGVYGSAGYGCAAHCPPNYGGCMGGVVSTTDVASGETKRTDIRGGIFAVELAPGTYDVCYESFREQCSVNARCVRAVLTQGQLRQIAISEIGSPGGVYCNVRCDPTSDCATDASTNDQ</sequence>
<proteinExistence type="predicted"/>
<organism evidence="2 3">
    <name type="scientific">Pendulispora brunnea</name>
    <dbReference type="NCBI Taxonomy" id="2905690"/>
    <lineage>
        <taxon>Bacteria</taxon>
        <taxon>Pseudomonadati</taxon>
        <taxon>Myxococcota</taxon>
        <taxon>Myxococcia</taxon>
        <taxon>Myxococcales</taxon>
        <taxon>Sorangiineae</taxon>
        <taxon>Pendulisporaceae</taxon>
        <taxon>Pendulispora</taxon>
    </lineage>
</organism>
<dbReference type="EMBL" id="CP089982">
    <property type="protein sequence ID" value="WXA90119.1"/>
    <property type="molecule type" value="Genomic_DNA"/>
</dbReference>
<evidence type="ECO:0000313" key="2">
    <source>
        <dbReference type="EMBL" id="WXA90119.1"/>
    </source>
</evidence>
<dbReference type="Proteomes" id="UP001379533">
    <property type="component" value="Chromosome"/>
</dbReference>
<reference evidence="2 3" key="1">
    <citation type="submission" date="2021-12" db="EMBL/GenBank/DDBJ databases">
        <title>Discovery of the Pendulisporaceae a myxobacterial family with distinct sporulation behavior and unique specialized metabolism.</title>
        <authorList>
            <person name="Garcia R."/>
            <person name="Popoff A."/>
            <person name="Bader C.D."/>
            <person name="Loehr J."/>
            <person name="Walesch S."/>
            <person name="Walt C."/>
            <person name="Boldt J."/>
            <person name="Bunk B."/>
            <person name="Haeckl F.J.F.P.J."/>
            <person name="Gunesch A.P."/>
            <person name="Birkelbach J."/>
            <person name="Nuebel U."/>
            <person name="Pietschmann T."/>
            <person name="Bach T."/>
            <person name="Mueller R."/>
        </authorList>
    </citation>
    <scope>NUCLEOTIDE SEQUENCE [LARGE SCALE GENOMIC DNA]</scope>
    <source>
        <strain evidence="2 3">MSr12523</strain>
    </source>
</reference>